<dbReference type="GO" id="GO:0016020">
    <property type="term" value="C:membrane"/>
    <property type="evidence" value="ECO:0007669"/>
    <property type="project" value="UniProtKB-SubCell"/>
</dbReference>
<evidence type="ECO:0000256" key="2">
    <source>
        <dbReference type="ARBA" id="ARBA00023157"/>
    </source>
</evidence>
<dbReference type="Gene3D" id="2.60.40.10">
    <property type="entry name" value="Immunoglobulins"/>
    <property type="match status" value="1"/>
</dbReference>
<name>K1PWF2_MAGGI</name>
<feature type="domain" description="Ig-like" evidence="3">
    <location>
        <begin position="207"/>
        <end position="304"/>
    </location>
</feature>
<dbReference type="AlphaFoldDB" id="K1PWF2"/>
<dbReference type="InterPro" id="IPR013783">
    <property type="entry name" value="Ig-like_fold"/>
</dbReference>
<dbReference type="InterPro" id="IPR007110">
    <property type="entry name" value="Ig-like_dom"/>
</dbReference>
<dbReference type="PANTHER" id="PTHR44170">
    <property type="entry name" value="PROTEIN SIDEKICK"/>
    <property type="match status" value="1"/>
</dbReference>
<dbReference type="SMART" id="SM00408">
    <property type="entry name" value="IGc2"/>
    <property type="match status" value="1"/>
</dbReference>
<dbReference type="GO" id="GO:0098609">
    <property type="term" value="P:cell-cell adhesion"/>
    <property type="evidence" value="ECO:0007669"/>
    <property type="project" value="TreeGrafter"/>
</dbReference>
<dbReference type="InParanoid" id="K1PWF2"/>
<evidence type="ECO:0000259" key="3">
    <source>
        <dbReference type="PROSITE" id="PS50835"/>
    </source>
</evidence>
<proteinExistence type="predicted"/>
<keyword evidence="1" id="KW-0677">Repeat</keyword>
<sequence>MTPGKSANSARLEFEILVMPQHPLYAKSYFFLFLILAYSAKGQLGYQLPPKIISTFKNEYFYPRDSTLTDASFNCTAQNGPIQYQWEKDGVVVQSSQYVSTDNLTGTLKFVKLQNRDYGTYQCFATNDNGTSLSKPFKVKEASLGSFPTSSIQEVQCKQYEHCKVPCRNKPRCVPESHCKVRWKIGEGTNTYAPIDKRVAVDNNAAPVLIGDNQMHDMTVTEGNNATFRCEPMSLSEELPPTQPLWKKNGVDMEFDEGATPTTTVKQTEPQTGIYIIVAFLVVVCLSSFGMHLCTLKEVYPSVTEKPLNLEQNGNENGVKIAICSF</sequence>
<protein>
    <submittedName>
        <fullName evidence="4">Contactin-6</fullName>
    </submittedName>
</protein>
<keyword evidence="2" id="KW-1015">Disulfide bond</keyword>
<dbReference type="HOGENOM" id="CLU_853234_0_0_1"/>
<dbReference type="PANTHER" id="PTHR44170:SF6">
    <property type="entry name" value="CONTACTIN"/>
    <property type="match status" value="1"/>
</dbReference>
<organism evidence="4">
    <name type="scientific">Magallana gigas</name>
    <name type="common">Pacific oyster</name>
    <name type="synonym">Crassostrea gigas</name>
    <dbReference type="NCBI Taxonomy" id="29159"/>
    <lineage>
        <taxon>Eukaryota</taxon>
        <taxon>Metazoa</taxon>
        <taxon>Spiralia</taxon>
        <taxon>Lophotrochozoa</taxon>
        <taxon>Mollusca</taxon>
        <taxon>Bivalvia</taxon>
        <taxon>Autobranchia</taxon>
        <taxon>Pteriomorphia</taxon>
        <taxon>Ostreida</taxon>
        <taxon>Ostreoidea</taxon>
        <taxon>Ostreidae</taxon>
        <taxon>Magallana</taxon>
    </lineage>
</organism>
<reference evidence="4" key="1">
    <citation type="journal article" date="2012" name="Nature">
        <title>The oyster genome reveals stress adaptation and complexity of shell formation.</title>
        <authorList>
            <person name="Zhang G."/>
            <person name="Fang X."/>
            <person name="Guo X."/>
            <person name="Li L."/>
            <person name="Luo R."/>
            <person name="Xu F."/>
            <person name="Yang P."/>
            <person name="Zhang L."/>
            <person name="Wang X."/>
            <person name="Qi H."/>
            <person name="Xiong Z."/>
            <person name="Que H."/>
            <person name="Xie Y."/>
            <person name="Holland P.W."/>
            <person name="Paps J."/>
            <person name="Zhu Y."/>
            <person name="Wu F."/>
            <person name="Chen Y."/>
            <person name="Wang J."/>
            <person name="Peng C."/>
            <person name="Meng J."/>
            <person name="Yang L."/>
            <person name="Liu J."/>
            <person name="Wen B."/>
            <person name="Zhang N."/>
            <person name="Huang Z."/>
            <person name="Zhu Q."/>
            <person name="Feng Y."/>
            <person name="Mount A."/>
            <person name="Hedgecock D."/>
            <person name="Xu Z."/>
            <person name="Liu Y."/>
            <person name="Domazet-Loso T."/>
            <person name="Du Y."/>
            <person name="Sun X."/>
            <person name="Zhang S."/>
            <person name="Liu B."/>
            <person name="Cheng P."/>
            <person name="Jiang X."/>
            <person name="Li J."/>
            <person name="Fan D."/>
            <person name="Wang W."/>
            <person name="Fu W."/>
            <person name="Wang T."/>
            <person name="Wang B."/>
            <person name="Zhang J."/>
            <person name="Peng Z."/>
            <person name="Li Y."/>
            <person name="Li N."/>
            <person name="Wang J."/>
            <person name="Chen M."/>
            <person name="He Y."/>
            <person name="Tan F."/>
            <person name="Song X."/>
            <person name="Zheng Q."/>
            <person name="Huang R."/>
            <person name="Yang H."/>
            <person name="Du X."/>
            <person name="Chen L."/>
            <person name="Yang M."/>
            <person name="Gaffney P.M."/>
            <person name="Wang S."/>
            <person name="Luo L."/>
            <person name="She Z."/>
            <person name="Ming Y."/>
            <person name="Huang W."/>
            <person name="Zhang S."/>
            <person name="Huang B."/>
            <person name="Zhang Y."/>
            <person name="Qu T."/>
            <person name="Ni P."/>
            <person name="Miao G."/>
            <person name="Wang J."/>
            <person name="Wang Q."/>
            <person name="Steinberg C.E."/>
            <person name="Wang H."/>
            <person name="Li N."/>
            <person name="Qian L."/>
            <person name="Zhang G."/>
            <person name="Li Y."/>
            <person name="Yang H."/>
            <person name="Liu X."/>
            <person name="Wang J."/>
            <person name="Yin Y."/>
            <person name="Wang J."/>
        </authorList>
    </citation>
    <scope>NUCLEOTIDE SEQUENCE [LARGE SCALE GENOMIC DNA]</scope>
    <source>
        <strain evidence="4">05x7-T-G4-1.051#20</strain>
    </source>
</reference>
<dbReference type="InterPro" id="IPR003598">
    <property type="entry name" value="Ig_sub2"/>
</dbReference>
<dbReference type="CDD" id="cd00096">
    <property type="entry name" value="Ig"/>
    <property type="match status" value="1"/>
</dbReference>
<gene>
    <name evidence="4" type="ORF">CGI_10007169</name>
</gene>
<dbReference type="InterPro" id="IPR036179">
    <property type="entry name" value="Ig-like_dom_sf"/>
</dbReference>
<dbReference type="EMBL" id="JH817041">
    <property type="protein sequence ID" value="EKC28667.1"/>
    <property type="molecule type" value="Genomic_DNA"/>
</dbReference>
<accession>K1PWF2</accession>
<feature type="domain" description="Ig-like" evidence="3">
    <location>
        <begin position="50"/>
        <end position="134"/>
    </location>
</feature>
<dbReference type="SUPFAM" id="SSF48726">
    <property type="entry name" value="Immunoglobulin"/>
    <property type="match status" value="2"/>
</dbReference>
<evidence type="ECO:0000313" key="4">
    <source>
        <dbReference type="EMBL" id="EKC28667.1"/>
    </source>
</evidence>
<evidence type="ECO:0000256" key="1">
    <source>
        <dbReference type="ARBA" id="ARBA00022737"/>
    </source>
</evidence>
<dbReference type="PROSITE" id="PS50835">
    <property type="entry name" value="IG_LIKE"/>
    <property type="match status" value="2"/>
</dbReference>
<dbReference type="Pfam" id="PF13927">
    <property type="entry name" value="Ig_3"/>
    <property type="match status" value="1"/>
</dbReference>